<dbReference type="Gramene" id="HORVU.MOREX.r2.4HG0345400.1">
    <property type="protein sequence ID" value="HORVU.MOREX.r2.4HG0345400.1.CDS.1"/>
    <property type="gene ID" value="HORVU.MOREX.r2.4HG0345400"/>
</dbReference>
<accession>A0A8I6Y4W3</accession>
<dbReference type="PANTHER" id="PTHR26379">
    <property type="entry name" value="BTB/POZ AND MATH DOMAIN-CONTAINING PROTEIN 1"/>
    <property type="match status" value="1"/>
</dbReference>
<dbReference type="PROSITE" id="PS50097">
    <property type="entry name" value="BTB"/>
    <property type="match status" value="1"/>
</dbReference>
<dbReference type="Pfam" id="PF00651">
    <property type="entry name" value="BTB"/>
    <property type="match status" value="1"/>
</dbReference>
<dbReference type="SUPFAM" id="SSF49599">
    <property type="entry name" value="TRAF domain-like"/>
    <property type="match status" value="1"/>
</dbReference>
<evidence type="ECO:0000256" key="1">
    <source>
        <dbReference type="ARBA" id="ARBA00004906"/>
    </source>
</evidence>
<keyword evidence="6" id="KW-1185">Reference proteome</keyword>
<name>A0A8I6Y4W3_HORVV</name>
<dbReference type="KEGG" id="hvg:123449941"/>
<dbReference type="SUPFAM" id="SSF54695">
    <property type="entry name" value="POZ domain"/>
    <property type="match status" value="1"/>
</dbReference>
<reference evidence="6" key="1">
    <citation type="journal article" date="2012" name="Nature">
        <title>A physical, genetic and functional sequence assembly of the barley genome.</title>
        <authorList>
            <consortium name="The International Barley Genome Sequencing Consortium"/>
            <person name="Mayer K.F."/>
            <person name="Waugh R."/>
            <person name="Brown J.W."/>
            <person name="Schulman A."/>
            <person name="Langridge P."/>
            <person name="Platzer M."/>
            <person name="Fincher G.B."/>
            <person name="Muehlbauer G.J."/>
            <person name="Sato K."/>
            <person name="Close T.J."/>
            <person name="Wise R.P."/>
            <person name="Stein N."/>
        </authorList>
    </citation>
    <scope>NUCLEOTIDE SEQUENCE [LARGE SCALE GENOMIC DNA]</scope>
    <source>
        <strain evidence="6">cv. Morex</strain>
    </source>
</reference>
<dbReference type="InterPro" id="IPR000210">
    <property type="entry name" value="BTB/POZ_dom"/>
</dbReference>
<evidence type="ECO:0000313" key="5">
    <source>
        <dbReference type="EnsemblPlants" id="HORVU.MOREX.r3.4HG0414440.1.CDS1"/>
    </source>
</evidence>
<dbReference type="Gene3D" id="3.30.710.10">
    <property type="entry name" value="Potassium Channel Kv1.1, Chain A"/>
    <property type="match status" value="1"/>
</dbReference>
<reference evidence="5" key="3">
    <citation type="submission" date="2022-01" db="UniProtKB">
        <authorList>
            <consortium name="EnsemblPlants"/>
        </authorList>
    </citation>
    <scope>IDENTIFICATION</scope>
    <source>
        <strain evidence="5">subsp. vulgare</strain>
    </source>
</reference>
<dbReference type="PANTHER" id="PTHR26379:SF500">
    <property type="entry name" value="BTB DOMAIN-CONTAINING PROTEIN"/>
    <property type="match status" value="1"/>
</dbReference>
<dbReference type="InterPro" id="IPR011333">
    <property type="entry name" value="SKP1/BTB/POZ_sf"/>
</dbReference>
<dbReference type="GeneID" id="123449941"/>
<evidence type="ECO:0000259" key="3">
    <source>
        <dbReference type="PROSITE" id="PS50097"/>
    </source>
</evidence>
<dbReference type="SMR" id="A0A8I6Y4W3"/>
<dbReference type="Gene3D" id="2.60.210.10">
    <property type="entry name" value="Apoptosis, Tumor Necrosis Factor Receptor Associated Protein 2, Chain A"/>
    <property type="match status" value="1"/>
</dbReference>
<dbReference type="EnsemblPlants" id="HORVU.MOREX.r3.4HG0414440.1">
    <property type="protein sequence ID" value="HORVU.MOREX.r3.4HG0414440.1.CDS1"/>
    <property type="gene ID" value="HORVU.MOREX.r3.4HG0414440"/>
</dbReference>
<comment type="similarity">
    <text evidence="2">Belongs to the Tdpoz family.</text>
</comment>
<dbReference type="GO" id="GO:0016567">
    <property type="term" value="P:protein ubiquitination"/>
    <property type="evidence" value="ECO:0007669"/>
    <property type="project" value="InterPro"/>
</dbReference>
<protein>
    <recommendedName>
        <fullName evidence="7">BTB domain-containing protein</fullName>
    </recommendedName>
</protein>
<dbReference type="InterPro" id="IPR002083">
    <property type="entry name" value="MATH/TRAF_dom"/>
</dbReference>
<dbReference type="Pfam" id="PF22486">
    <property type="entry name" value="MATH_2"/>
    <property type="match status" value="1"/>
</dbReference>
<dbReference type="SMART" id="SM00225">
    <property type="entry name" value="BTB"/>
    <property type="match status" value="1"/>
</dbReference>
<dbReference type="Pfam" id="PF24570">
    <property type="entry name" value="BACK_BPM_SPOP"/>
    <property type="match status" value="1"/>
</dbReference>
<dbReference type="AlphaFoldDB" id="A0A8I6Y4W3"/>
<dbReference type="InterPro" id="IPR056423">
    <property type="entry name" value="BACK_BPM_SPOP"/>
</dbReference>
<dbReference type="InterPro" id="IPR045005">
    <property type="entry name" value="BPM1-6"/>
</dbReference>
<gene>
    <name evidence="5" type="primary">LOC123449941</name>
</gene>
<reference evidence="5" key="2">
    <citation type="submission" date="2020-10" db="EMBL/GenBank/DDBJ databases">
        <authorList>
            <person name="Scholz U."/>
            <person name="Mascher M."/>
            <person name="Fiebig A."/>
        </authorList>
    </citation>
    <scope>NUCLEOTIDE SEQUENCE [LARGE SCALE GENOMIC DNA]</scope>
    <source>
        <strain evidence="5">cv. Morex</strain>
    </source>
</reference>
<sequence>MSSRSTSVIIAKAVSRHHLLKIDGYSQTKVVTHGRGIKSYTFKVGGHSWLLQYYPNGEPLGPDTYIDVFIQLVSVSRDMPVEPDKGIAAKGSLSLLDRAGNPVPSYTSTFNRSFTTTGVLVWYTKRTMLENSGYLKDDCFTLRCDITVTELRAEETEDCNFTDLLWKYDRADVAFEVDGETLTAHRWVLAVRSPILKAAVEAELLDVPEREKKTTSMATVRIDNMEAKVFKALVHYIYTDALPDEMDKGDEATTAMAHGLLEVADRYEMERLKLTCEAMLCKRVSTSTVITTLVLAEQHHCQKLKVACIEFLVSLKNMKVVLENGGFKHLQMSCPSVLMDLIKWSKAA</sequence>
<proteinExistence type="inferred from homology"/>
<dbReference type="RefSeq" id="XP_044983248.1">
    <property type="nucleotide sequence ID" value="XM_045127313.1"/>
</dbReference>
<feature type="domain" description="BTB" evidence="3">
    <location>
        <begin position="171"/>
        <end position="246"/>
    </location>
</feature>
<evidence type="ECO:0000256" key="2">
    <source>
        <dbReference type="ARBA" id="ARBA00010846"/>
    </source>
</evidence>
<comment type="pathway">
    <text evidence="1">Protein modification; protein ubiquitination.</text>
</comment>
<organism evidence="5 6">
    <name type="scientific">Hordeum vulgare subsp. vulgare</name>
    <name type="common">Domesticated barley</name>
    <dbReference type="NCBI Taxonomy" id="112509"/>
    <lineage>
        <taxon>Eukaryota</taxon>
        <taxon>Viridiplantae</taxon>
        <taxon>Streptophyta</taxon>
        <taxon>Embryophyta</taxon>
        <taxon>Tracheophyta</taxon>
        <taxon>Spermatophyta</taxon>
        <taxon>Magnoliopsida</taxon>
        <taxon>Liliopsida</taxon>
        <taxon>Poales</taxon>
        <taxon>Poaceae</taxon>
        <taxon>BOP clade</taxon>
        <taxon>Pooideae</taxon>
        <taxon>Triticodae</taxon>
        <taxon>Triticeae</taxon>
        <taxon>Hordeinae</taxon>
        <taxon>Hordeum</taxon>
    </lineage>
</organism>
<evidence type="ECO:0000259" key="4">
    <source>
        <dbReference type="PROSITE" id="PS50144"/>
    </source>
</evidence>
<dbReference type="InterPro" id="IPR008974">
    <property type="entry name" value="TRAF-like"/>
</dbReference>
<feature type="domain" description="MATH" evidence="4">
    <location>
        <begin position="15"/>
        <end position="146"/>
    </location>
</feature>
<evidence type="ECO:0000313" key="6">
    <source>
        <dbReference type="Proteomes" id="UP000011116"/>
    </source>
</evidence>
<dbReference type="OrthoDB" id="192247at2759"/>
<dbReference type="CDD" id="cd00121">
    <property type="entry name" value="MATH"/>
    <property type="match status" value="1"/>
</dbReference>
<dbReference type="PROSITE" id="PS50144">
    <property type="entry name" value="MATH"/>
    <property type="match status" value="1"/>
</dbReference>
<evidence type="ECO:0008006" key="7">
    <source>
        <dbReference type="Google" id="ProtNLM"/>
    </source>
</evidence>
<dbReference type="Gene3D" id="1.25.40.420">
    <property type="match status" value="1"/>
</dbReference>
<dbReference type="Proteomes" id="UP000011116">
    <property type="component" value="Chromosome 4H"/>
</dbReference>
<dbReference type="Gramene" id="HORVU.MOREX.r3.4HG0414440.1">
    <property type="protein sequence ID" value="HORVU.MOREX.r3.4HG0414440.1.CDS1"/>
    <property type="gene ID" value="HORVU.MOREX.r3.4HG0414440"/>
</dbReference>